<dbReference type="RefSeq" id="WP_066034783.1">
    <property type="nucleotide sequence ID" value="NZ_CP016907.1"/>
</dbReference>
<dbReference type="GeneID" id="32309833"/>
<evidence type="ECO:0000313" key="2">
    <source>
        <dbReference type="Proteomes" id="UP000093276"/>
    </source>
</evidence>
<dbReference type="Proteomes" id="UP000093276">
    <property type="component" value="Chromosome"/>
</dbReference>
<dbReference type="EMBL" id="CP016907">
    <property type="protein sequence ID" value="AOC97029.1"/>
    <property type="molecule type" value="Genomic_DNA"/>
</dbReference>
<dbReference type="KEGG" id="fjg:BB050_03951"/>
<accession>A0AAC9D5M5</accession>
<evidence type="ECO:0008006" key="3">
    <source>
        <dbReference type="Google" id="ProtNLM"/>
    </source>
</evidence>
<name>A0AAC9D5M5_9FLAO</name>
<dbReference type="AlphaFoldDB" id="A0AAC9D5M5"/>
<reference evidence="1 2" key="1">
    <citation type="submission" date="2016-08" db="EMBL/GenBank/DDBJ databases">
        <title>Complete genome sequence of Flavobacterium johnsoniae strain GSE09, a volatile-producing biocontrol agent isolated from cucumber (Cucumis sativus).</title>
        <authorList>
            <person name="Jeong J.-J."/>
            <person name="Oh J.Y."/>
            <person name="Jim Y.J."/>
            <person name="Sang M.K."/>
            <person name="Kim K.D."/>
        </authorList>
    </citation>
    <scope>NUCLEOTIDE SEQUENCE [LARGE SCALE GENOMIC DNA]</scope>
    <source>
        <strain evidence="1 2">GSE09</strain>
    </source>
</reference>
<protein>
    <recommendedName>
        <fullName evidence="3">Lipoprotein</fullName>
    </recommendedName>
</protein>
<dbReference type="PROSITE" id="PS51257">
    <property type="entry name" value="PROKAR_LIPOPROTEIN"/>
    <property type="match status" value="1"/>
</dbReference>
<proteinExistence type="predicted"/>
<gene>
    <name evidence="1" type="ORF">BB050_03951</name>
</gene>
<evidence type="ECO:0000313" key="1">
    <source>
        <dbReference type="EMBL" id="AOC97029.1"/>
    </source>
</evidence>
<sequence length="385" mass="44683">MKRHLFLLAILPFMISCTKPEKIDLLKLKLDEPLINLIEFKDSLLVGVETVEYPFCLFAEVEKSQKYTFDGIDLNEHKIIFQINSEKLRTDSISRFGGAHIDLERIKNGNELKNALRNFKAESNIYGVRIAIEDPNLKSEILKKIELKYGKGTKNPNTDNGLYWNVKEENKYIFFAPDYDRLIILNSTNLSKTCYWDIFNGLIDFGGCDNEKYTKELIKNSTKPEDVQNKPVVKIDRNWHLNTLIVGKSSEEDFLKSPISKNFERIEEINGSSGEMNQIMYQDEYHDFYFYFKVNSKDLENKKANSMKSYSLNDLKKVEISFENGLKAGMKFEDALKILDKKIIVKTIKNEGELRFANYIIIKNASYEVSLVFDENLLLSGIFLK</sequence>
<organism evidence="1 2">
    <name type="scientific">Flavobacterium anhuiense</name>
    <dbReference type="NCBI Taxonomy" id="459526"/>
    <lineage>
        <taxon>Bacteria</taxon>
        <taxon>Pseudomonadati</taxon>
        <taxon>Bacteroidota</taxon>
        <taxon>Flavobacteriia</taxon>
        <taxon>Flavobacteriales</taxon>
        <taxon>Flavobacteriaceae</taxon>
        <taxon>Flavobacterium</taxon>
    </lineage>
</organism>